<name>A0A133KTL1_HEYCO</name>
<feature type="active site" description="Proton acceptor" evidence="9">
    <location>
        <position position="316"/>
    </location>
</feature>
<evidence type="ECO:0000256" key="6">
    <source>
        <dbReference type="ARBA" id="ARBA00023235"/>
    </source>
</evidence>
<dbReference type="PANTHER" id="PTHR10091">
    <property type="entry name" value="ALDOSE-1-EPIMERASE"/>
    <property type="match status" value="1"/>
</dbReference>
<dbReference type="InterPro" id="IPR015443">
    <property type="entry name" value="Aldose_1-epimerase"/>
</dbReference>
<dbReference type="PIRSF" id="PIRSF005096">
    <property type="entry name" value="GALM"/>
    <property type="match status" value="1"/>
</dbReference>
<keyword evidence="7 8" id="KW-0119">Carbohydrate metabolism</keyword>
<dbReference type="Proteomes" id="UP000070376">
    <property type="component" value="Unassembled WGS sequence"/>
</dbReference>
<dbReference type="GO" id="GO:0030246">
    <property type="term" value="F:carbohydrate binding"/>
    <property type="evidence" value="ECO:0007669"/>
    <property type="project" value="InterPro"/>
</dbReference>
<feature type="binding site" evidence="10">
    <location>
        <position position="255"/>
    </location>
    <ligand>
        <name>beta-D-galactose</name>
        <dbReference type="ChEBI" id="CHEBI:27667"/>
    </ligand>
</feature>
<dbReference type="InterPro" id="IPR008183">
    <property type="entry name" value="Aldose_1/G6P_1-epimerase"/>
</dbReference>
<reference evidence="13" key="1">
    <citation type="submission" date="2016-01" db="EMBL/GenBank/DDBJ databases">
        <authorList>
            <person name="Mitreva M."/>
            <person name="Pepin K.H."/>
            <person name="Mihindukulasuriya K.A."/>
            <person name="Fulton R."/>
            <person name="Fronick C."/>
            <person name="O'Laughlin M."/>
            <person name="Miner T."/>
            <person name="Herter B."/>
            <person name="Rosa B.A."/>
            <person name="Cordes M."/>
            <person name="Tomlinson C."/>
            <person name="Wollam A."/>
            <person name="Palsikar V.B."/>
            <person name="Mardis E.R."/>
            <person name="Wilson R.K."/>
        </authorList>
    </citation>
    <scope>NUCLEOTIDE SEQUENCE [LARGE SCALE GENOMIC DNA]</scope>
    <source>
        <strain evidence="13">GED7749B</strain>
    </source>
</reference>
<accession>A0A133KTL1</accession>
<dbReference type="EMBL" id="LRPN01000047">
    <property type="protein sequence ID" value="KWZ82911.1"/>
    <property type="molecule type" value="Genomic_DNA"/>
</dbReference>
<dbReference type="InterPro" id="IPR018052">
    <property type="entry name" value="Ald1_epimerase_CS"/>
</dbReference>
<feature type="binding site" evidence="11">
    <location>
        <begin position="182"/>
        <end position="184"/>
    </location>
    <ligand>
        <name>beta-D-galactose</name>
        <dbReference type="ChEBI" id="CHEBI:27667"/>
    </ligand>
</feature>
<sequence length="349" mass="38873">MIKMEIKKALFGELEGRPVHAYELKNDRGISVTVLEYGCIINKIIVPDKNGKAENIVLGYDNLDGYLHGVPYFGAIIGRIAGRIAGASFELDGKTYKLSANENRNHLHGGFKGFNAVIWDSTPIEQDGAVGVKFTYTSPDGEEGYPGNLDATVTYLLTNEQELKLSYQAHTDKKTIVNMTNHAYFNLSGDMKRDVRGHELQIPSGRVLELGRETLPTGKTFDVRGTAFDFRNGRKIEDGTVSDHPQNVLVGNGYDHAFLLPETEKPIRLKDEESGRMLTVETDQPCVVVYTCNTMGNDTYEIRGRKPCDYLAVCLETQGVPDAIHHPEYPSVILEPGETYRAHTKWIFG</sequence>
<organism evidence="12 13">
    <name type="scientific">Heyndrickxia coagulans</name>
    <name type="common">Weizmannia coagulans</name>
    <dbReference type="NCBI Taxonomy" id="1398"/>
    <lineage>
        <taxon>Bacteria</taxon>
        <taxon>Bacillati</taxon>
        <taxon>Bacillota</taxon>
        <taxon>Bacilli</taxon>
        <taxon>Bacillales</taxon>
        <taxon>Bacillaceae</taxon>
        <taxon>Heyndrickxia</taxon>
    </lineage>
</organism>
<dbReference type="CDD" id="cd09019">
    <property type="entry name" value="galactose_mutarotase_like"/>
    <property type="match status" value="1"/>
</dbReference>
<dbReference type="PATRIC" id="fig|1398.22.peg.1404"/>
<feature type="active site" description="Proton donor" evidence="9">
    <location>
        <position position="182"/>
    </location>
</feature>
<proteinExistence type="inferred from homology"/>
<dbReference type="GO" id="GO:0033499">
    <property type="term" value="P:galactose catabolic process via UDP-galactose, Leloir pathway"/>
    <property type="evidence" value="ECO:0007669"/>
    <property type="project" value="TreeGrafter"/>
</dbReference>
<dbReference type="GO" id="GO:0005737">
    <property type="term" value="C:cytoplasm"/>
    <property type="evidence" value="ECO:0007669"/>
    <property type="project" value="TreeGrafter"/>
</dbReference>
<dbReference type="AlphaFoldDB" id="A0A133KTL1"/>
<evidence type="ECO:0000256" key="2">
    <source>
        <dbReference type="ARBA" id="ARBA00005028"/>
    </source>
</evidence>
<dbReference type="SUPFAM" id="SSF74650">
    <property type="entry name" value="Galactose mutarotase-like"/>
    <property type="match status" value="1"/>
</dbReference>
<evidence type="ECO:0000256" key="11">
    <source>
        <dbReference type="PIRSR" id="PIRSR005096-3"/>
    </source>
</evidence>
<keyword evidence="6 8" id="KW-0413">Isomerase</keyword>
<dbReference type="PANTHER" id="PTHR10091:SF0">
    <property type="entry name" value="GALACTOSE MUTAROTASE"/>
    <property type="match status" value="1"/>
</dbReference>
<protein>
    <recommendedName>
        <fullName evidence="5 8">Aldose 1-epimerase</fullName>
        <ecNumber evidence="4 8">5.1.3.3</ecNumber>
    </recommendedName>
</protein>
<evidence type="ECO:0000256" key="4">
    <source>
        <dbReference type="ARBA" id="ARBA00013185"/>
    </source>
</evidence>
<dbReference type="InterPro" id="IPR011013">
    <property type="entry name" value="Gal_mutarotase_sf_dom"/>
</dbReference>
<evidence type="ECO:0000256" key="10">
    <source>
        <dbReference type="PIRSR" id="PIRSR005096-2"/>
    </source>
</evidence>
<comment type="similarity">
    <text evidence="3 8">Belongs to the aldose epimerase family.</text>
</comment>
<dbReference type="EC" id="5.1.3.3" evidence="4 8"/>
<dbReference type="Pfam" id="PF01263">
    <property type="entry name" value="Aldose_epim"/>
    <property type="match status" value="1"/>
</dbReference>
<evidence type="ECO:0000256" key="9">
    <source>
        <dbReference type="PIRSR" id="PIRSR005096-1"/>
    </source>
</evidence>
<comment type="caution">
    <text evidence="12">The sequence shown here is derived from an EMBL/GenBank/DDBJ whole genome shotgun (WGS) entry which is preliminary data.</text>
</comment>
<evidence type="ECO:0000256" key="8">
    <source>
        <dbReference type="PIRNR" id="PIRNR005096"/>
    </source>
</evidence>
<evidence type="ECO:0000313" key="12">
    <source>
        <dbReference type="EMBL" id="KWZ82911.1"/>
    </source>
</evidence>
<gene>
    <name evidence="12" type="ORF">HMPREF3213_01395</name>
</gene>
<evidence type="ECO:0000256" key="5">
    <source>
        <dbReference type="ARBA" id="ARBA00014165"/>
    </source>
</evidence>
<dbReference type="GO" id="GO:0004034">
    <property type="term" value="F:aldose 1-epimerase activity"/>
    <property type="evidence" value="ECO:0007669"/>
    <property type="project" value="UniProtKB-EC"/>
</dbReference>
<dbReference type="GO" id="GO:0006006">
    <property type="term" value="P:glucose metabolic process"/>
    <property type="evidence" value="ECO:0007669"/>
    <property type="project" value="TreeGrafter"/>
</dbReference>
<evidence type="ECO:0000313" key="13">
    <source>
        <dbReference type="Proteomes" id="UP000070376"/>
    </source>
</evidence>
<dbReference type="PROSITE" id="PS00545">
    <property type="entry name" value="ALDOSE_1_EPIMERASE"/>
    <property type="match status" value="1"/>
</dbReference>
<comment type="catalytic activity">
    <reaction evidence="1 8">
        <text>alpha-D-glucose = beta-D-glucose</text>
        <dbReference type="Rhea" id="RHEA:10264"/>
        <dbReference type="ChEBI" id="CHEBI:15903"/>
        <dbReference type="ChEBI" id="CHEBI:17925"/>
        <dbReference type="EC" id="5.1.3.3"/>
    </reaction>
</comment>
<dbReference type="UniPathway" id="UPA00242"/>
<dbReference type="Gene3D" id="2.70.98.10">
    <property type="match status" value="1"/>
</dbReference>
<evidence type="ECO:0000256" key="7">
    <source>
        <dbReference type="ARBA" id="ARBA00023277"/>
    </source>
</evidence>
<dbReference type="InterPro" id="IPR047215">
    <property type="entry name" value="Galactose_mutarotase-like"/>
</dbReference>
<dbReference type="NCBIfam" id="NF008277">
    <property type="entry name" value="PRK11055.1"/>
    <property type="match status" value="1"/>
</dbReference>
<dbReference type="InterPro" id="IPR014718">
    <property type="entry name" value="GH-type_carb-bd"/>
</dbReference>
<evidence type="ECO:0000256" key="3">
    <source>
        <dbReference type="ARBA" id="ARBA00006206"/>
    </source>
</evidence>
<comment type="pathway">
    <text evidence="2 8">Carbohydrate metabolism; hexose metabolism.</text>
</comment>
<evidence type="ECO:0000256" key="1">
    <source>
        <dbReference type="ARBA" id="ARBA00001614"/>
    </source>
</evidence>